<dbReference type="InterPro" id="IPR023395">
    <property type="entry name" value="MCP_dom_sf"/>
</dbReference>
<dbReference type="PROSITE" id="PS50920">
    <property type="entry name" value="SOLCAR"/>
    <property type="match status" value="3"/>
</dbReference>
<evidence type="ECO:0000256" key="5">
    <source>
        <dbReference type="ARBA" id="ARBA00022792"/>
    </source>
</evidence>
<evidence type="ECO:0000256" key="10">
    <source>
        <dbReference type="RuleBase" id="RU000488"/>
    </source>
</evidence>
<dbReference type="EMBL" id="OOIP01000011">
    <property type="protein sequence ID" value="SPO38703.1"/>
    <property type="molecule type" value="Genomic_DNA"/>
</dbReference>
<dbReference type="GO" id="GO:0005743">
    <property type="term" value="C:mitochondrial inner membrane"/>
    <property type="evidence" value="ECO:0007669"/>
    <property type="project" value="UniProtKB-SubCell"/>
</dbReference>
<dbReference type="AlphaFoldDB" id="A0A5C3F2G0"/>
<evidence type="ECO:0000256" key="3">
    <source>
        <dbReference type="ARBA" id="ARBA00022692"/>
    </source>
</evidence>
<proteinExistence type="inferred from homology"/>
<evidence type="ECO:0000256" key="11">
    <source>
        <dbReference type="SAM" id="MobiDB-lite"/>
    </source>
</evidence>
<keyword evidence="13" id="KW-1185">Reference proteome</keyword>
<keyword evidence="3 9" id="KW-0812">Transmembrane</keyword>
<feature type="repeat" description="Solcar" evidence="9">
    <location>
        <begin position="358"/>
        <end position="447"/>
    </location>
</feature>
<comment type="subcellular location">
    <subcellularLocation>
        <location evidence="1">Mitochondrion inner membrane</location>
        <topology evidence="1">Multi-pass membrane protein</topology>
    </subcellularLocation>
</comment>
<accession>A0A5C3F2G0</accession>
<evidence type="ECO:0000256" key="2">
    <source>
        <dbReference type="ARBA" id="ARBA00022448"/>
    </source>
</evidence>
<dbReference type="SUPFAM" id="SSF103506">
    <property type="entry name" value="Mitochondrial carrier"/>
    <property type="match status" value="1"/>
</dbReference>
<evidence type="ECO:0000256" key="6">
    <source>
        <dbReference type="ARBA" id="ARBA00022989"/>
    </source>
</evidence>
<dbReference type="GO" id="GO:0015218">
    <property type="term" value="F:pyrimidine nucleotide transmembrane transporter activity"/>
    <property type="evidence" value="ECO:0007669"/>
    <property type="project" value="InterPro"/>
</dbReference>
<dbReference type="OrthoDB" id="269120at2759"/>
<evidence type="ECO:0000256" key="9">
    <source>
        <dbReference type="PROSITE-ProRule" id="PRU00282"/>
    </source>
</evidence>
<evidence type="ECO:0000256" key="1">
    <source>
        <dbReference type="ARBA" id="ARBA00004448"/>
    </source>
</evidence>
<dbReference type="Proteomes" id="UP000323386">
    <property type="component" value="Unassembled WGS sequence"/>
</dbReference>
<dbReference type="Gene3D" id="1.50.40.10">
    <property type="entry name" value="Mitochondrial carrier domain"/>
    <property type="match status" value="2"/>
</dbReference>
<keyword evidence="8 9" id="KW-0472">Membrane</keyword>
<sequence length="478" mass="50285">MPYLGTTSPGEGESETIAPVLPSATAQKPGQPSTISIPELRRRAGDGDAGAQVDLSIAQNRQPVSHKLVPPKGWVHFVAGGVGGMCGAIITSPLDVVKTRLQSDLFQKQAAIKAAAAPSSVLGQTKKLAYHFVETGHLLKEIATKEGPRALFKGLGPTLVGVIPARSINFYTYGNGKRLLADRFNGGVETPFVHLSAAAIAGITTATATNPIWVVKTRLQLESHQLEEALKASRAAAVGPKRSASAGRPSATSASSHARLSTSAISQKLHPSSAWSSQALASSKQAAFFKAAPSPPRPAVNSFQMLTAIIRSEGIKGLYRGMSASYLGVAEGTIQWVLYERLKRMGSVGGEADGAQSSQISRMVGAAGTAKFVASLITYPHEVIRTRLRQQVRPGQAPKYTGLMQTIQVVLREEGAVALYGGLSAHLLRVVPRADGEPVCHVLTGTLPVIPIIGSQNAVVMFSIYEVTLRLGSTKAQA</sequence>
<feature type="repeat" description="Solcar" evidence="9">
    <location>
        <begin position="71"/>
        <end position="179"/>
    </location>
</feature>
<dbReference type="Pfam" id="PF00153">
    <property type="entry name" value="Mito_carr"/>
    <property type="match status" value="4"/>
</dbReference>
<protein>
    <submittedName>
        <fullName evidence="12">Related to RIM2 - Protein of the mitochondrial carrier family (MCF)</fullName>
    </submittedName>
</protein>
<evidence type="ECO:0000256" key="4">
    <source>
        <dbReference type="ARBA" id="ARBA00022737"/>
    </source>
</evidence>
<comment type="similarity">
    <text evidence="10">Belongs to the mitochondrial carrier (TC 2.A.29) family.</text>
</comment>
<dbReference type="PANTHER" id="PTHR45829">
    <property type="entry name" value="MITOCHONDRIAL CARRIER PROTEIN RIM2"/>
    <property type="match status" value="1"/>
</dbReference>
<evidence type="ECO:0000256" key="8">
    <source>
        <dbReference type="ARBA" id="ARBA00023136"/>
    </source>
</evidence>
<gene>
    <name evidence="12" type="ORF">PSFLO_04182</name>
</gene>
<reference evidence="12 13" key="1">
    <citation type="submission" date="2018-03" db="EMBL/GenBank/DDBJ databases">
        <authorList>
            <person name="Guldener U."/>
        </authorList>
    </citation>
    <scope>NUCLEOTIDE SEQUENCE [LARGE SCALE GENOMIC DNA]</scope>
    <source>
        <strain evidence="12 13">DAOM196992</strain>
    </source>
</reference>
<dbReference type="PANTHER" id="PTHR45829:SF4">
    <property type="entry name" value="MITOCHONDRIAL CARRIER PROTEIN RIM2"/>
    <property type="match status" value="1"/>
</dbReference>
<keyword evidence="2 10" id="KW-0813">Transport</keyword>
<keyword evidence="5" id="KW-0999">Mitochondrion inner membrane</keyword>
<feature type="region of interest" description="Disordered" evidence="11">
    <location>
        <begin position="232"/>
        <end position="257"/>
    </location>
</feature>
<evidence type="ECO:0000313" key="13">
    <source>
        <dbReference type="Proteomes" id="UP000323386"/>
    </source>
</evidence>
<keyword evidence="6" id="KW-1133">Transmembrane helix</keyword>
<keyword evidence="4" id="KW-0677">Repeat</keyword>
<dbReference type="InterPro" id="IPR049562">
    <property type="entry name" value="SLC25A33/36-like"/>
</dbReference>
<dbReference type="InterPro" id="IPR018108">
    <property type="entry name" value="MCP_transmembrane"/>
</dbReference>
<feature type="repeat" description="Solcar" evidence="9">
    <location>
        <begin position="189"/>
        <end position="345"/>
    </location>
</feature>
<organism evidence="12 13">
    <name type="scientific">Pseudozyma flocculosa</name>
    <dbReference type="NCBI Taxonomy" id="84751"/>
    <lineage>
        <taxon>Eukaryota</taxon>
        <taxon>Fungi</taxon>
        <taxon>Dikarya</taxon>
        <taxon>Basidiomycota</taxon>
        <taxon>Ustilaginomycotina</taxon>
        <taxon>Ustilaginomycetes</taxon>
        <taxon>Ustilaginales</taxon>
        <taxon>Ustilaginaceae</taxon>
        <taxon>Pseudozyma</taxon>
    </lineage>
</organism>
<keyword evidence="7" id="KW-0496">Mitochondrion</keyword>
<evidence type="ECO:0000313" key="12">
    <source>
        <dbReference type="EMBL" id="SPO38703.1"/>
    </source>
</evidence>
<evidence type="ECO:0000256" key="7">
    <source>
        <dbReference type="ARBA" id="ARBA00023128"/>
    </source>
</evidence>
<dbReference type="GO" id="GO:1990519">
    <property type="term" value="P:pyrimidine nucleotide import into mitochondrion"/>
    <property type="evidence" value="ECO:0007669"/>
    <property type="project" value="TreeGrafter"/>
</dbReference>
<name>A0A5C3F2G0_9BASI</name>